<proteinExistence type="predicted"/>
<evidence type="ECO:0000313" key="4">
    <source>
        <dbReference type="Proteomes" id="UP001228905"/>
    </source>
</evidence>
<dbReference type="Proteomes" id="UP001228905">
    <property type="component" value="Unassembled WGS sequence"/>
</dbReference>
<dbReference type="EMBL" id="JAUSVS010000003">
    <property type="protein sequence ID" value="MDQ0464197.1"/>
    <property type="molecule type" value="Genomic_DNA"/>
</dbReference>
<feature type="compositionally biased region" description="Basic and acidic residues" evidence="2">
    <location>
        <begin position="173"/>
        <end position="191"/>
    </location>
</feature>
<reference evidence="3 4" key="1">
    <citation type="submission" date="2023-07" db="EMBL/GenBank/DDBJ databases">
        <title>Genomic Encyclopedia of Type Strains, Phase IV (KMG-IV): sequencing the most valuable type-strain genomes for metagenomic binning, comparative biology and taxonomic classification.</title>
        <authorList>
            <person name="Goeker M."/>
        </authorList>
    </citation>
    <scope>NUCLEOTIDE SEQUENCE [LARGE SCALE GENOMIC DNA]</scope>
    <source>
        <strain evidence="3 4">DSM 18695</strain>
    </source>
</reference>
<keyword evidence="4" id="KW-1185">Reference proteome</keyword>
<name>A0ABU0IQA2_9CAUL</name>
<dbReference type="RefSeq" id="WP_307348691.1">
    <property type="nucleotide sequence ID" value="NZ_JAUSVS010000003.1"/>
</dbReference>
<evidence type="ECO:0000256" key="1">
    <source>
        <dbReference type="SAM" id="Coils"/>
    </source>
</evidence>
<evidence type="ECO:0000313" key="3">
    <source>
        <dbReference type="EMBL" id="MDQ0464197.1"/>
    </source>
</evidence>
<feature type="region of interest" description="Disordered" evidence="2">
    <location>
        <begin position="170"/>
        <end position="191"/>
    </location>
</feature>
<accession>A0ABU0IQA2</accession>
<feature type="compositionally biased region" description="Pro residues" evidence="2">
    <location>
        <begin position="121"/>
        <end position="141"/>
    </location>
</feature>
<feature type="coiled-coil region" evidence="1">
    <location>
        <begin position="392"/>
        <end position="429"/>
    </location>
</feature>
<evidence type="ECO:0000256" key="2">
    <source>
        <dbReference type="SAM" id="MobiDB-lite"/>
    </source>
</evidence>
<protein>
    <recommendedName>
        <fullName evidence="5">Chromosome segregation ATPase</fullName>
    </recommendedName>
</protein>
<evidence type="ECO:0008006" key="5">
    <source>
        <dbReference type="Google" id="ProtNLM"/>
    </source>
</evidence>
<sequence length="582" mass="60575">MAAIAWAQPQPEPPTDLGARVVGQSYPFKLVAINRNCNLPQDFRFVVSGGDWLRIDGDPVARGVQRGEQRTVPARIDLTGRPPGIYTAHVTVICDTCQVLVFKTCRISDRNIDLRVQAVSPPQPAQPRPQPQPAKPKPPPAAAALPDATPYTDIDPDLLRRAPGAARAALAAAEERERQARAAADKAQKDLDDIRKKRGPCEEELAALRAAQGEAEAAAAAAAAAAQAAQGEADKAQQAVDSFAGEMAAAERKMSDAQKTLQQQAMYRSIVGRENGVGSAKYQDAQAQVDKANDAVNAAQAAYRALRASQAARAAAAAAAKANAAKANAAAQAAAAAAAKAAAATAAKEKECLGLAAAESDAEGAAARAAGEADGAADAARKAEDDARAAAILSLEEEIAAKRRHCDEMRAAARAHAQLQEQALKALQQLGALDPGAPTDGLDEIWDDYVGLGYTTFVNLVATGSGLVTPGAAPTAGGPQMLLSVLQAGYGIMAIRQSALTPGTYANLRDRMISGPDGSANQWVRTNGFADDKAGAEKVLNEMDRIMNDTGVIAKDMARAIEADRICQEELKALEARLAAAK</sequence>
<feature type="region of interest" description="Disordered" evidence="2">
    <location>
        <begin position="120"/>
        <end position="157"/>
    </location>
</feature>
<keyword evidence="1" id="KW-0175">Coiled coil</keyword>
<gene>
    <name evidence="3" type="ORF">QO010_001978</name>
</gene>
<comment type="caution">
    <text evidence="3">The sequence shown here is derived from an EMBL/GenBank/DDBJ whole genome shotgun (WGS) entry which is preliminary data.</text>
</comment>
<organism evidence="3 4">
    <name type="scientific">Caulobacter ginsengisoli</name>
    <dbReference type="NCBI Taxonomy" id="400775"/>
    <lineage>
        <taxon>Bacteria</taxon>
        <taxon>Pseudomonadati</taxon>
        <taxon>Pseudomonadota</taxon>
        <taxon>Alphaproteobacteria</taxon>
        <taxon>Caulobacterales</taxon>
        <taxon>Caulobacteraceae</taxon>
        <taxon>Caulobacter</taxon>
    </lineage>
</organism>